<dbReference type="PANTHER" id="PTHR34236:SF1">
    <property type="entry name" value="DIMETHYL SULFOXIDE REDUCTASE TRANSCRIPTIONAL ACTIVATOR"/>
    <property type="match status" value="1"/>
</dbReference>
<evidence type="ECO:0000313" key="4">
    <source>
        <dbReference type="EMBL" id="EMA52665.1"/>
    </source>
</evidence>
<evidence type="ECO:0000313" key="5">
    <source>
        <dbReference type="Proteomes" id="UP000011625"/>
    </source>
</evidence>
<proteinExistence type="predicted"/>
<evidence type="ECO:0000256" key="2">
    <source>
        <dbReference type="ARBA" id="ARBA00023163"/>
    </source>
</evidence>
<name>M0N7L6_9EURY</name>
<accession>M0N7L6</accession>
<dbReference type="EMBL" id="AOME01000054">
    <property type="protein sequence ID" value="EMA52665.1"/>
    <property type="molecule type" value="Genomic_DNA"/>
</dbReference>
<reference evidence="4 5" key="1">
    <citation type="journal article" date="2014" name="PLoS Genet.">
        <title>Phylogenetically driven sequencing of extremely halophilic archaea reveals strategies for static and dynamic osmo-response.</title>
        <authorList>
            <person name="Becker E.A."/>
            <person name="Seitzer P.M."/>
            <person name="Tritt A."/>
            <person name="Larsen D."/>
            <person name="Krusor M."/>
            <person name="Yao A.I."/>
            <person name="Wu D."/>
            <person name="Madern D."/>
            <person name="Eisen J.A."/>
            <person name="Darling A.E."/>
            <person name="Facciotti M.T."/>
        </authorList>
    </citation>
    <scope>NUCLEOTIDE SEQUENCE [LARGE SCALE GENOMIC DNA]</scope>
    <source>
        <strain evidence="4 5">DSM 8989</strain>
    </source>
</reference>
<dbReference type="Proteomes" id="UP000011625">
    <property type="component" value="Unassembled WGS sequence"/>
</dbReference>
<feature type="domain" description="HTH bat-type" evidence="3">
    <location>
        <begin position="194"/>
        <end position="246"/>
    </location>
</feature>
<keyword evidence="2" id="KW-0804">Transcription</keyword>
<keyword evidence="1" id="KW-0805">Transcription regulation</keyword>
<evidence type="ECO:0000256" key="1">
    <source>
        <dbReference type="ARBA" id="ARBA00023015"/>
    </source>
</evidence>
<organism evidence="4 5">
    <name type="scientific">Halococcus salifodinae DSM 8989</name>
    <dbReference type="NCBI Taxonomy" id="1227456"/>
    <lineage>
        <taxon>Archaea</taxon>
        <taxon>Methanobacteriati</taxon>
        <taxon>Methanobacteriota</taxon>
        <taxon>Stenosarchaea group</taxon>
        <taxon>Halobacteria</taxon>
        <taxon>Halobacteriales</taxon>
        <taxon>Halococcaceae</taxon>
        <taxon>Halococcus</taxon>
    </lineage>
</organism>
<sequence>MASHSIRTRLTARRATFNSVDTVGCSMREVTLRVRHHGEPESDVSADHPDLTLKSVSSMTGSAAERKRIIEISGSETSIEDFLADFRAADAVLDASPLTPLAVPRVLIDITYDSYRWDSISQRLADMGVHYRTGTTITAGWERWTVYLDEGDDLHEIIDSLEHAGNETDLVRSVELDEVNEREQLELSPVVDELTRRQTEVLATAIDLGYYQHKTDTSIEDIAAAVDIASTTAWEHLARAESKVMATIGGHLASVSHASSDR</sequence>
<dbReference type="Pfam" id="PF04967">
    <property type="entry name" value="HTH_10"/>
    <property type="match status" value="1"/>
</dbReference>
<evidence type="ECO:0000259" key="3">
    <source>
        <dbReference type="Pfam" id="PF04967"/>
    </source>
</evidence>
<dbReference type="InterPro" id="IPR007050">
    <property type="entry name" value="HTH_bacterioopsin"/>
</dbReference>
<protein>
    <recommendedName>
        <fullName evidence="3">HTH bat-type domain-containing protein</fullName>
    </recommendedName>
</protein>
<dbReference type="PATRIC" id="fig|1227456.3.peg.2277"/>
<comment type="caution">
    <text evidence="4">The sequence shown here is derived from an EMBL/GenBank/DDBJ whole genome shotgun (WGS) entry which is preliminary data.</text>
</comment>
<gene>
    <name evidence="4" type="ORF">C450_11228</name>
</gene>
<dbReference type="AlphaFoldDB" id="M0N7L6"/>
<keyword evidence="5" id="KW-1185">Reference proteome</keyword>
<dbReference type="PANTHER" id="PTHR34236">
    <property type="entry name" value="DIMETHYL SULFOXIDE REDUCTASE TRANSCRIPTIONAL ACTIVATOR"/>
    <property type="match status" value="1"/>
</dbReference>